<organism evidence="2 3">
    <name type="scientific">Fructilactobacillus hinvesii</name>
    <dbReference type="NCBI Taxonomy" id="2940300"/>
    <lineage>
        <taxon>Bacteria</taxon>
        <taxon>Bacillati</taxon>
        <taxon>Bacillota</taxon>
        <taxon>Bacilli</taxon>
        <taxon>Lactobacillales</taxon>
        <taxon>Lactobacillaceae</taxon>
        <taxon>Fructilactobacillus</taxon>
    </lineage>
</organism>
<evidence type="ECO:0000313" key="3">
    <source>
        <dbReference type="Proteomes" id="UP001057025"/>
    </source>
</evidence>
<evidence type="ECO:0008006" key="4">
    <source>
        <dbReference type="Google" id="ProtNLM"/>
    </source>
</evidence>
<feature type="transmembrane region" description="Helical" evidence="1">
    <location>
        <begin position="200"/>
        <end position="219"/>
    </location>
</feature>
<dbReference type="Proteomes" id="UP001057025">
    <property type="component" value="Chromosome"/>
</dbReference>
<keyword evidence="1" id="KW-0472">Membrane</keyword>
<keyword evidence="1" id="KW-1133">Transmembrane helix</keyword>
<sequence length="229" mass="26754">MKKINYLLKELAVKYSQMSRQNADLQAQLDKPHQHYYQSLLLYVRFFSLFVHETEIESELLATLYRLLDGQKQGKSGQATFHMNPKRLAYQITQAQKLKPKSLLHFLCTVTFWLVISLCVPVLLIPRLQLNIGSLLLAVAYIWIFGWLVTRPVMMKFFLRLPTWATIILTIMLWLALFYPLILFPIISPTTTTPVVFSRLIRFIVLSLIIILILGIYLYRADHPTNKKE</sequence>
<feature type="transmembrane region" description="Helical" evidence="1">
    <location>
        <begin position="103"/>
        <end position="124"/>
    </location>
</feature>
<keyword evidence="1" id="KW-0812">Transmembrane</keyword>
<reference evidence="2" key="1">
    <citation type="submission" date="2022-05" db="EMBL/GenBank/DDBJ databases">
        <authorList>
            <person name="Oliphant S.A."/>
            <person name="Watson-Haigh N.S."/>
            <person name="Sumby K.M."/>
            <person name="Gardner J.M."/>
            <person name="Jiranek V."/>
        </authorList>
    </citation>
    <scope>NUCLEOTIDE SEQUENCE</scope>
    <source>
        <strain evidence="2">KI11_C11</strain>
    </source>
</reference>
<accession>A0ABY5BT82</accession>
<dbReference type="RefSeq" id="WP_252797616.1">
    <property type="nucleotide sequence ID" value="NZ_CP097118.1"/>
</dbReference>
<feature type="transmembrane region" description="Helical" evidence="1">
    <location>
        <begin position="130"/>
        <end position="149"/>
    </location>
</feature>
<dbReference type="EMBL" id="CP097118">
    <property type="protein sequence ID" value="USS88330.1"/>
    <property type="molecule type" value="Genomic_DNA"/>
</dbReference>
<evidence type="ECO:0000313" key="2">
    <source>
        <dbReference type="EMBL" id="USS88330.1"/>
    </source>
</evidence>
<gene>
    <name evidence="2" type="ORF">M3M39_02300</name>
</gene>
<proteinExistence type="predicted"/>
<name>A0ABY5BT82_9LACO</name>
<protein>
    <recommendedName>
        <fullName evidence="4">DUF1129 family protein</fullName>
    </recommendedName>
</protein>
<dbReference type="SUPFAM" id="SSF158560">
    <property type="entry name" value="BH3980-like"/>
    <property type="match status" value="1"/>
</dbReference>
<keyword evidence="3" id="KW-1185">Reference proteome</keyword>
<evidence type="ECO:0000256" key="1">
    <source>
        <dbReference type="SAM" id="Phobius"/>
    </source>
</evidence>
<feature type="transmembrane region" description="Helical" evidence="1">
    <location>
        <begin position="161"/>
        <end position="188"/>
    </location>
</feature>